<evidence type="ECO:0000256" key="5">
    <source>
        <dbReference type="ARBA" id="ARBA00022729"/>
    </source>
</evidence>
<dbReference type="PROSITE" id="PS00010">
    <property type="entry name" value="ASX_HYDROXYL"/>
    <property type="match status" value="5"/>
</dbReference>
<dbReference type="PROSITE" id="PS00022">
    <property type="entry name" value="EGF_1"/>
    <property type="match status" value="6"/>
</dbReference>
<feature type="domain" description="EGF-like" evidence="11">
    <location>
        <begin position="365"/>
        <end position="401"/>
    </location>
</feature>
<comment type="subcellular location">
    <subcellularLocation>
        <location evidence="1">Secreted</location>
    </subcellularLocation>
</comment>
<feature type="domain" description="EGF-like" evidence="11">
    <location>
        <begin position="327"/>
        <end position="363"/>
    </location>
</feature>
<evidence type="ECO:0000313" key="12">
    <source>
        <dbReference type="EMBL" id="CAG2208767.1"/>
    </source>
</evidence>
<feature type="disulfide bond" evidence="9">
    <location>
        <begin position="315"/>
        <end position="324"/>
    </location>
</feature>
<dbReference type="OrthoDB" id="430340at2759"/>
<dbReference type="SUPFAM" id="SSF57184">
    <property type="entry name" value="Growth factor receptor domain"/>
    <property type="match status" value="2"/>
</dbReference>
<reference evidence="12" key="1">
    <citation type="submission" date="2021-03" db="EMBL/GenBank/DDBJ databases">
        <authorList>
            <person name="Bekaert M."/>
        </authorList>
    </citation>
    <scope>NUCLEOTIDE SEQUENCE</scope>
</reference>
<keyword evidence="8" id="KW-0325">Glycoprotein</keyword>
<feature type="disulfide bond" evidence="9">
    <location>
        <begin position="277"/>
        <end position="286"/>
    </location>
</feature>
<evidence type="ECO:0000256" key="4">
    <source>
        <dbReference type="ARBA" id="ARBA00022536"/>
    </source>
</evidence>
<feature type="region of interest" description="Disordered" evidence="10">
    <location>
        <begin position="1"/>
        <end position="20"/>
    </location>
</feature>
<dbReference type="Proteomes" id="UP000683360">
    <property type="component" value="Unassembled WGS sequence"/>
</dbReference>
<dbReference type="InterPro" id="IPR013032">
    <property type="entry name" value="EGF-like_CS"/>
</dbReference>
<dbReference type="FunFam" id="2.10.25.10:FF:000143">
    <property type="entry name" value="Protein crumbs 1"/>
    <property type="match status" value="1"/>
</dbReference>
<dbReference type="SUPFAM" id="SSF57196">
    <property type="entry name" value="EGF/Laminin"/>
    <property type="match status" value="2"/>
</dbReference>
<feature type="disulfide bond" evidence="9">
    <location>
        <begin position="429"/>
        <end position="438"/>
    </location>
</feature>
<feature type="compositionally biased region" description="Basic and acidic residues" evidence="10">
    <location>
        <begin position="1"/>
        <end position="19"/>
    </location>
</feature>
<feature type="domain" description="EGF-like" evidence="11">
    <location>
        <begin position="441"/>
        <end position="477"/>
    </location>
</feature>
<dbReference type="Gene3D" id="2.10.50.10">
    <property type="entry name" value="Tumor Necrosis Factor Receptor, subunit A, domain 2"/>
    <property type="match status" value="3"/>
</dbReference>
<keyword evidence="2" id="KW-0217">Developmental protein</keyword>
<accession>A0A8S3RJF9</accession>
<dbReference type="SMART" id="SM00179">
    <property type="entry name" value="EGF_CA"/>
    <property type="match status" value="6"/>
</dbReference>
<name>A0A8S3RJF9_MYTED</name>
<evidence type="ECO:0000259" key="11">
    <source>
        <dbReference type="PROSITE" id="PS50026"/>
    </source>
</evidence>
<dbReference type="PROSITE" id="PS01187">
    <property type="entry name" value="EGF_CA"/>
    <property type="match status" value="3"/>
</dbReference>
<dbReference type="GO" id="GO:0007399">
    <property type="term" value="P:nervous system development"/>
    <property type="evidence" value="ECO:0007669"/>
    <property type="project" value="UniProtKB-ARBA"/>
</dbReference>
<dbReference type="InterPro" id="IPR000152">
    <property type="entry name" value="EGF-type_Asp/Asn_hydroxyl_site"/>
</dbReference>
<dbReference type="InterPro" id="IPR018097">
    <property type="entry name" value="EGF_Ca-bd_CS"/>
</dbReference>
<dbReference type="FunFam" id="2.10.25.10:FF:000006">
    <property type="entry name" value="Versican core protein-like isoform 1"/>
    <property type="match status" value="1"/>
</dbReference>
<keyword evidence="6" id="KW-0677">Repeat</keyword>
<dbReference type="PANTHER" id="PTHR12916">
    <property type="entry name" value="CYTOCHROME C OXIDASE POLYPEPTIDE VIC-2"/>
    <property type="match status" value="1"/>
</dbReference>
<feature type="domain" description="EGF-like" evidence="11">
    <location>
        <begin position="250"/>
        <end position="287"/>
    </location>
</feature>
<feature type="domain" description="EGF-like" evidence="11">
    <location>
        <begin position="403"/>
        <end position="439"/>
    </location>
</feature>
<dbReference type="PROSITE" id="PS01186">
    <property type="entry name" value="EGF_2"/>
    <property type="match status" value="4"/>
</dbReference>
<feature type="disulfide bond" evidence="9">
    <location>
        <begin position="353"/>
        <end position="362"/>
    </location>
</feature>
<evidence type="ECO:0000256" key="1">
    <source>
        <dbReference type="ARBA" id="ARBA00004613"/>
    </source>
</evidence>
<dbReference type="PRINTS" id="PR00010">
    <property type="entry name" value="EGFBLOOD"/>
</dbReference>
<dbReference type="CDD" id="cd00054">
    <property type="entry name" value="EGF_CA"/>
    <property type="match status" value="6"/>
</dbReference>
<comment type="caution">
    <text evidence="12">The sequence shown here is derived from an EMBL/GenBank/DDBJ whole genome shotgun (WGS) entry which is preliminary data.</text>
</comment>
<feature type="disulfide bond" evidence="9">
    <location>
        <begin position="391"/>
        <end position="400"/>
    </location>
</feature>
<keyword evidence="3" id="KW-0964">Secreted</keyword>
<keyword evidence="4 9" id="KW-0245">EGF-like domain</keyword>
<dbReference type="SMART" id="SM00181">
    <property type="entry name" value="EGF"/>
    <property type="match status" value="6"/>
</dbReference>
<evidence type="ECO:0000256" key="7">
    <source>
        <dbReference type="ARBA" id="ARBA00023157"/>
    </source>
</evidence>
<dbReference type="Pfam" id="PF12661">
    <property type="entry name" value="hEGF"/>
    <property type="match status" value="2"/>
</dbReference>
<dbReference type="GO" id="GO:0005576">
    <property type="term" value="C:extracellular region"/>
    <property type="evidence" value="ECO:0007669"/>
    <property type="project" value="UniProtKB-SubCell"/>
</dbReference>
<dbReference type="InterPro" id="IPR001881">
    <property type="entry name" value="EGF-like_Ca-bd_dom"/>
</dbReference>
<dbReference type="GO" id="GO:0005509">
    <property type="term" value="F:calcium ion binding"/>
    <property type="evidence" value="ECO:0007669"/>
    <property type="project" value="InterPro"/>
</dbReference>
<dbReference type="Gene3D" id="2.10.25.10">
    <property type="entry name" value="Laminin"/>
    <property type="match status" value="6"/>
</dbReference>
<proteinExistence type="predicted"/>
<evidence type="ECO:0000313" key="13">
    <source>
        <dbReference type="Proteomes" id="UP000683360"/>
    </source>
</evidence>
<protein>
    <recommendedName>
        <fullName evidence="11">EGF-like domain-containing protein</fullName>
    </recommendedName>
</protein>
<feature type="disulfide bond" evidence="9">
    <location>
        <begin position="467"/>
        <end position="476"/>
    </location>
</feature>
<sequence length="544" mass="59643">MKKPNKDKSPTKKLDKLESSMDQVVDTVQIEAQQGTWDLKMKNAKMQFSNISYDSEQHKLECEEGSILINTSCIRCPVGTFFNVLRQKCESCQRGSYQQEEGQYSCHLCPNLTSTHRSNSRSKEDCKAQCLPGTFSKDGIKQCTTCPEGSYQHLYGQTTCNNCPGSTTTLRRGTRRLSMCRAECSPGYASKTGLEPCLSCPKGTYQFDTGKTFCLDCPGDGKTLETASTDLSECQGSYTDYQSDIPVEVDFDECFAKPCKNGATCRSQGGFGIRCICAPGYTGAYCEKELDECESDPCFNGGSCVDLKVDYSCKCVAGFTGKKCEVNIDECLGQPCVNNGTCVDGVNNYNCSCLPEYEGPRCERLKDDCKNAQCQHEGICVNTLQGYNCQCANGYSGVNCEINNDDCSSGPCRNDGTCVDEVAGFSCVCMPGYTGKQCLNEIDECASLPCFQGATCVDRINSFECICPQTFSGRLCETELDSKYLLDFPSSGTINYSTFKMGREMSAFSIGFWIRTSDEINQGTPFSYSVGAFDNALTITNYDG</sequence>
<dbReference type="FunFam" id="2.10.25.10:FF:000045">
    <property type="entry name" value="Slit guidance ligand 2"/>
    <property type="match status" value="1"/>
</dbReference>
<dbReference type="InterPro" id="IPR011641">
    <property type="entry name" value="Tyr-kin_ephrin_A/B_rcpt-like"/>
</dbReference>
<keyword evidence="13" id="KW-1185">Reference proteome</keyword>
<dbReference type="Pfam" id="PF07699">
    <property type="entry name" value="Ephrin_rec_like"/>
    <property type="match status" value="3"/>
</dbReference>
<keyword evidence="5" id="KW-0732">Signal</keyword>
<comment type="caution">
    <text evidence="9">Lacks conserved residue(s) required for the propagation of feature annotation.</text>
</comment>
<dbReference type="InterPro" id="IPR009030">
    <property type="entry name" value="Growth_fac_rcpt_cys_sf"/>
</dbReference>
<dbReference type="AlphaFoldDB" id="A0A8S3RJF9"/>
<evidence type="ECO:0000256" key="10">
    <source>
        <dbReference type="SAM" id="MobiDB-lite"/>
    </source>
</evidence>
<dbReference type="SMART" id="SM01411">
    <property type="entry name" value="Ephrin_rec_like"/>
    <property type="match status" value="3"/>
</dbReference>
<dbReference type="FunFam" id="2.10.25.10:FF:000080">
    <property type="entry name" value="Neurogenic locus notch 1"/>
    <property type="match status" value="1"/>
</dbReference>
<dbReference type="GO" id="GO:0007219">
    <property type="term" value="P:Notch signaling pathway"/>
    <property type="evidence" value="ECO:0007669"/>
    <property type="project" value="TreeGrafter"/>
</dbReference>
<dbReference type="PANTHER" id="PTHR12916:SF10">
    <property type="entry name" value="NEUROGENIC LOCUS NOTCH HOMOLOG PROTEIN 2 PRECURSOR"/>
    <property type="match status" value="1"/>
</dbReference>
<dbReference type="PROSITE" id="PS50026">
    <property type="entry name" value="EGF_3"/>
    <property type="match status" value="6"/>
</dbReference>
<gene>
    <name evidence="12" type="ORF">MEDL_22937</name>
</gene>
<dbReference type="FunFam" id="2.10.25.10:FF:000012">
    <property type="entry name" value="Delta-like protein"/>
    <property type="match status" value="2"/>
</dbReference>
<dbReference type="InterPro" id="IPR000742">
    <property type="entry name" value="EGF"/>
</dbReference>
<evidence type="ECO:0000256" key="6">
    <source>
        <dbReference type="ARBA" id="ARBA00022737"/>
    </source>
</evidence>
<dbReference type="FunFam" id="2.10.50.10:FF:000018">
    <property type="entry name" value="Sushi, von Willebrand factor type A, EGF and pentraxin domain-containing 1"/>
    <property type="match status" value="2"/>
</dbReference>
<organism evidence="12 13">
    <name type="scientific">Mytilus edulis</name>
    <name type="common">Blue mussel</name>
    <dbReference type="NCBI Taxonomy" id="6550"/>
    <lineage>
        <taxon>Eukaryota</taxon>
        <taxon>Metazoa</taxon>
        <taxon>Spiralia</taxon>
        <taxon>Lophotrochozoa</taxon>
        <taxon>Mollusca</taxon>
        <taxon>Bivalvia</taxon>
        <taxon>Autobranchia</taxon>
        <taxon>Pteriomorphia</taxon>
        <taxon>Mytilida</taxon>
        <taxon>Mytiloidea</taxon>
        <taxon>Mytilidae</taxon>
        <taxon>Mytilinae</taxon>
        <taxon>Mytilus</taxon>
    </lineage>
</organism>
<dbReference type="EMBL" id="CAJPWZ010001121">
    <property type="protein sequence ID" value="CAG2208767.1"/>
    <property type="molecule type" value="Genomic_DNA"/>
</dbReference>
<dbReference type="Pfam" id="PF00008">
    <property type="entry name" value="EGF"/>
    <property type="match status" value="4"/>
</dbReference>
<dbReference type="GO" id="GO:0005112">
    <property type="term" value="F:Notch binding"/>
    <property type="evidence" value="ECO:0007669"/>
    <property type="project" value="TreeGrafter"/>
</dbReference>
<keyword evidence="7 9" id="KW-1015">Disulfide bond</keyword>
<evidence type="ECO:0000256" key="2">
    <source>
        <dbReference type="ARBA" id="ARBA00022473"/>
    </source>
</evidence>
<feature type="domain" description="EGF-like" evidence="11">
    <location>
        <begin position="289"/>
        <end position="325"/>
    </location>
</feature>
<evidence type="ECO:0000256" key="3">
    <source>
        <dbReference type="ARBA" id="ARBA00022525"/>
    </source>
</evidence>
<evidence type="ECO:0000256" key="9">
    <source>
        <dbReference type="PROSITE-ProRule" id="PRU00076"/>
    </source>
</evidence>
<evidence type="ECO:0000256" key="8">
    <source>
        <dbReference type="ARBA" id="ARBA00023180"/>
    </source>
</evidence>